<name>A0A5J6SSN9_9BACI</name>
<protein>
    <submittedName>
        <fullName evidence="1">Uncharacterized protein</fullName>
    </submittedName>
</protein>
<sequence length="67" mass="7896">MGYLTDALKYAYYAFGCVNPCINQSSHKIMMKNPLRFKKAYNKRTQKKILKKEESLECLYRVLSRLG</sequence>
<dbReference type="KEGG" id="psyo:PB01_14385"/>
<dbReference type="AlphaFoldDB" id="A0A5J6SSN9"/>
<proteinExistence type="predicted"/>
<evidence type="ECO:0000313" key="1">
    <source>
        <dbReference type="EMBL" id="QFF99914.1"/>
    </source>
</evidence>
<evidence type="ECO:0000313" key="2">
    <source>
        <dbReference type="Proteomes" id="UP000325517"/>
    </source>
</evidence>
<reference evidence="1 2" key="1">
    <citation type="submission" date="2018-07" db="EMBL/GenBank/DDBJ databases">
        <title>Complete genome sequence of Psychrobacillus sp. PB01, isolated from iceberg, and comparative genome analysis of Psychrobacillus strains.</title>
        <authorList>
            <person name="Lee P.C."/>
        </authorList>
    </citation>
    <scope>NUCLEOTIDE SEQUENCE [LARGE SCALE GENOMIC DNA]</scope>
    <source>
        <strain evidence="1 2">PB01</strain>
    </source>
</reference>
<organism evidence="1 2">
    <name type="scientific">Psychrobacillus glaciei</name>
    <dbReference type="NCBI Taxonomy" id="2283160"/>
    <lineage>
        <taxon>Bacteria</taxon>
        <taxon>Bacillati</taxon>
        <taxon>Bacillota</taxon>
        <taxon>Bacilli</taxon>
        <taxon>Bacillales</taxon>
        <taxon>Bacillaceae</taxon>
        <taxon>Psychrobacillus</taxon>
    </lineage>
</organism>
<dbReference type="Proteomes" id="UP000325517">
    <property type="component" value="Chromosome"/>
</dbReference>
<keyword evidence="2" id="KW-1185">Reference proteome</keyword>
<gene>
    <name evidence="1" type="ORF">PB01_14385</name>
</gene>
<dbReference type="EMBL" id="CP031223">
    <property type="protein sequence ID" value="QFF99914.1"/>
    <property type="molecule type" value="Genomic_DNA"/>
</dbReference>
<accession>A0A5J6SSN9</accession>